<name>A0A8B6X1G3_9BURK</name>
<dbReference type="AlphaFoldDB" id="A0A8B6X1G3"/>
<dbReference type="Pfam" id="PF04383">
    <property type="entry name" value="KilA-N"/>
    <property type="match status" value="1"/>
</dbReference>
<dbReference type="InterPro" id="IPR018004">
    <property type="entry name" value="KilA/APSES_HTH"/>
</dbReference>
<reference evidence="3" key="1">
    <citation type="journal article" date="2002" name="Genome Biol.">
        <title>Extensive domain shuffling in transcription regulators of DNA viruses and implications for the origin of fungal APSES transcription factors.</title>
        <authorList>
            <person name="Iyer L.M."/>
            <person name="Koonin E.V."/>
            <person name="Aravind L."/>
        </authorList>
    </citation>
    <scope>NUCLEOTIDE SEQUENCE</scope>
</reference>
<keyword evidence="2" id="KW-1185">Reference proteome</keyword>
<sequence>MTQLTTTKPLRITRDFQGTAFEFREDGYFNMTKAAAHFGKRLDNFWANDETRRYMKELALVVANTWNPSELDETTQKRIAWFRGMAASNFHDATICGVDVTAFRKVLTQSVRGQHGGTWGHPKLAVFFARWLSVRFAVWCDAVIEDLLAGRAQLTITKPDESAILALQQRNDEQAAEIGLILTELADALAKVDEVKREAASMRPLVAAANVPSRSAAWNVVTVGPGRIKSPVRNVVPVGHGVVAAVIGPCSRVPSCDLRDLMREARVGEWVGGYQ</sequence>
<dbReference type="PROSITE" id="PS51301">
    <property type="entry name" value="KILA_N"/>
    <property type="match status" value="1"/>
</dbReference>
<dbReference type="RefSeq" id="WP_028310205.1">
    <property type="nucleotide sequence ID" value="NZ_AXWS01000007.1"/>
</dbReference>
<dbReference type="Proteomes" id="UP000675920">
    <property type="component" value="Unplaced"/>
</dbReference>
<protein>
    <submittedName>
        <fullName evidence="3">KilA-N domain-containing protein</fullName>
    </submittedName>
</protein>
<feature type="domain" description="KilA-N" evidence="1">
    <location>
        <begin position="10"/>
        <end position="147"/>
    </location>
</feature>
<evidence type="ECO:0000259" key="1">
    <source>
        <dbReference type="PROSITE" id="PS51301"/>
    </source>
</evidence>
<proteinExistence type="predicted"/>
<evidence type="ECO:0000313" key="3">
    <source>
        <dbReference type="RefSeq" id="WP_028310205.1"/>
    </source>
</evidence>
<dbReference type="InterPro" id="IPR017880">
    <property type="entry name" value="KilA_N"/>
</dbReference>
<accession>A0A8B6X1G3</accession>
<reference evidence="3" key="2">
    <citation type="submission" date="2025-08" db="UniProtKB">
        <authorList>
            <consortium name="RefSeq"/>
        </authorList>
    </citation>
    <scope>IDENTIFICATION</scope>
</reference>
<dbReference type="OrthoDB" id="4762429at2"/>
<evidence type="ECO:0000313" key="2">
    <source>
        <dbReference type="Proteomes" id="UP000675920"/>
    </source>
</evidence>
<organism evidence="2 3">
    <name type="scientific">Derxia gummosa DSM 723</name>
    <dbReference type="NCBI Taxonomy" id="1121388"/>
    <lineage>
        <taxon>Bacteria</taxon>
        <taxon>Pseudomonadati</taxon>
        <taxon>Pseudomonadota</taxon>
        <taxon>Betaproteobacteria</taxon>
        <taxon>Burkholderiales</taxon>
        <taxon>Alcaligenaceae</taxon>
        <taxon>Derxia</taxon>
    </lineage>
</organism>
<dbReference type="SMART" id="SM01252">
    <property type="entry name" value="KilA-N"/>
    <property type="match status" value="1"/>
</dbReference>